<sequence length="174" mass="19366">MDKIKKNQIIEDILQKLQKSQAVYAFNYRGINVMNVEAIRKALRDSQGEMKVVKNTLAHIAFQKADIPFDESILTDQNALAFSYQDIVLTAKTLTDFAKKVPQLEIKGVWLNQQQYGPEQVKNLASLPTREVLVAQVVGGIAAPLSGLVGALSGVLRNMVWVLKSIEEKKVSNQ</sequence>
<evidence type="ECO:0000256" key="5">
    <source>
        <dbReference type="ARBA" id="ARBA00035202"/>
    </source>
</evidence>
<keyword evidence="7" id="KW-0472">Membrane</keyword>
<dbReference type="InterPro" id="IPR043141">
    <property type="entry name" value="Ribosomal_uL10-like_sf"/>
</dbReference>
<dbReference type="CDD" id="cd05797">
    <property type="entry name" value="Ribosomal_L10"/>
    <property type="match status" value="1"/>
</dbReference>
<feature type="transmembrane region" description="Helical" evidence="7">
    <location>
        <begin position="132"/>
        <end position="156"/>
    </location>
</feature>
<evidence type="ECO:0000256" key="6">
    <source>
        <dbReference type="HAMAP-Rule" id="MF_00362"/>
    </source>
</evidence>
<comment type="caution">
    <text evidence="8">The sequence shown here is derived from an EMBL/GenBank/DDBJ whole genome shotgun (WGS) entry which is preliminary data.</text>
</comment>
<dbReference type="InterPro" id="IPR001790">
    <property type="entry name" value="Ribosomal_uL10"/>
</dbReference>
<reference evidence="8" key="1">
    <citation type="submission" date="2017-02" db="EMBL/GenBank/DDBJ databases">
        <title>Delving into the versatile metabolic prowess of the omnipresent phylum Bacteroidetes.</title>
        <authorList>
            <person name="Nobu M.K."/>
            <person name="Mei R."/>
            <person name="Narihiro T."/>
            <person name="Kuroda K."/>
            <person name="Liu W.-T."/>
        </authorList>
    </citation>
    <scope>NUCLEOTIDE SEQUENCE</scope>
    <source>
        <strain evidence="8">ADurb.Bin276</strain>
    </source>
</reference>
<keyword evidence="4 6" id="KW-0687">Ribonucleoprotein</keyword>
<dbReference type="AlphaFoldDB" id="A0A1V5SJX4"/>
<comment type="subunit">
    <text evidence="6">Part of the ribosomal stalk of the 50S ribosomal subunit. The N-terminus interacts with L11 and the large rRNA to form the base of the stalk. The C-terminus forms an elongated spine to which L12 dimers bind in a sequential fashion forming a multimeric L10(L12)X complex.</text>
</comment>
<organism evidence="8">
    <name type="scientific">Candidatus Atribacter allofermentans</name>
    <dbReference type="NCBI Taxonomy" id="1852833"/>
    <lineage>
        <taxon>Bacteria</taxon>
        <taxon>Pseudomonadati</taxon>
        <taxon>Atribacterota</taxon>
        <taxon>Atribacteria</taxon>
        <taxon>Atribacterales</taxon>
        <taxon>Atribacteraceae</taxon>
        <taxon>Atribacter</taxon>
    </lineage>
</organism>
<name>A0A1V5SJX4_9BACT</name>
<evidence type="ECO:0000256" key="3">
    <source>
        <dbReference type="ARBA" id="ARBA00022980"/>
    </source>
</evidence>
<keyword evidence="6" id="KW-0694">RNA-binding</keyword>
<dbReference type="Gene3D" id="6.10.250.290">
    <property type="match status" value="1"/>
</dbReference>
<gene>
    <name evidence="6 8" type="primary">rplJ</name>
    <name evidence="8" type="ORF">BWY41_01870</name>
</gene>
<keyword evidence="6" id="KW-0699">rRNA-binding</keyword>
<evidence type="ECO:0000256" key="4">
    <source>
        <dbReference type="ARBA" id="ARBA00023274"/>
    </source>
</evidence>
<dbReference type="SUPFAM" id="SSF160369">
    <property type="entry name" value="Ribosomal protein L10-like"/>
    <property type="match status" value="1"/>
</dbReference>
<dbReference type="EMBL" id="MWBQ01000193">
    <property type="protein sequence ID" value="OQA54859.1"/>
    <property type="molecule type" value="Genomic_DNA"/>
</dbReference>
<dbReference type="PANTHER" id="PTHR11560">
    <property type="entry name" value="39S RIBOSOMAL PROTEIN L10, MITOCHONDRIAL"/>
    <property type="match status" value="1"/>
</dbReference>
<keyword evidence="7" id="KW-1133">Transmembrane helix</keyword>
<dbReference type="Proteomes" id="UP000485569">
    <property type="component" value="Unassembled WGS sequence"/>
</dbReference>
<evidence type="ECO:0000256" key="7">
    <source>
        <dbReference type="SAM" id="Phobius"/>
    </source>
</evidence>
<keyword evidence="7" id="KW-0812">Transmembrane</keyword>
<dbReference type="InterPro" id="IPR022973">
    <property type="entry name" value="Ribosomal_uL10_bac"/>
</dbReference>
<dbReference type="GO" id="GO:0070180">
    <property type="term" value="F:large ribosomal subunit rRNA binding"/>
    <property type="evidence" value="ECO:0007669"/>
    <property type="project" value="UniProtKB-UniRule"/>
</dbReference>
<keyword evidence="3 6" id="KW-0689">Ribosomal protein</keyword>
<dbReference type="HAMAP" id="MF_00362">
    <property type="entry name" value="Ribosomal_uL10"/>
    <property type="match status" value="1"/>
</dbReference>
<dbReference type="GO" id="GO:0005840">
    <property type="term" value="C:ribosome"/>
    <property type="evidence" value="ECO:0007669"/>
    <property type="project" value="UniProtKB-KW"/>
</dbReference>
<comment type="similarity">
    <text evidence="2 6">Belongs to the universal ribosomal protein uL10 family.</text>
</comment>
<dbReference type="GO" id="GO:1990904">
    <property type="term" value="C:ribonucleoprotein complex"/>
    <property type="evidence" value="ECO:0007669"/>
    <property type="project" value="UniProtKB-KW"/>
</dbReference>
<evidence type="ECO:0000256" key="2">
    <source>
        <dbReference type="ARBA" id="ARBA00008889"/>
    </source>
</evidence>
<dbReference type="Gene3D" id="3.30.70.1730">
    <property type="match status" value="1"/>
</dbReference>
<protein>
    <recommendedName>
        <fullName evidence="5 6">Large ribosomal subunit protein uL10</fullName>
    </recommendedName>
</protein>
<dbReference type="GO" id="GO:0006412">
    <property type="term" value="P:translation"/>
    <property type="evidence" value="ECO:0007669"/>
    <property type="project" value="UniProtKB-UniRule"/>
</dbReference>
<dbReference type="NCBIfam" id="NF000955">
    <property type="entry name" value="PRK00099.1-1"/>
    <property type="match status" value="1"/>
</dbReference>
<comment type="function">
    <text evidence="1 6">Forms part of the ribosomal stalk, playing a central role in the interaction of the ribosome with GTP-bound translation factors.</text>
</comment>
<evidence type="ECO:0000256" key="1">
    <source>
        <dbReference type="ARBA" id="ARBA00002633"/>
    </source>
</evidence>
<dbReference type="InterPro" id="IPR047865">
    <property type="entry name" value="Ribosomal_uL10_bac_type"/>
</dbReference>
<proteinExistence type="inferred from homology"/>
<dbReference type="Pfam" id="PF00466">
    <property type="entry name" value="Ribosomal_L10"/>
    <property type="match status" value="1"/>
</dbReference>
<evidence type="ECO:0000313" key="8">
    <source>
        <dbReference type="EMBL" id="OQA54859.1"/>
    </source>
</evidence>
<accession>A0A1V5SJX4</accession>